<dbReference type="InterPro" id="IPR003660">
    <property type="entry name" value="HAMP_dom"/>
</dbReference>
<keyword evidence="8" id="KW-0807">Transducer</keyword>
<dbReference type="PROSITE" id="PS50885">
    <property type="entry name" value="HAMP"/>
    <property type="match status" value="1"/>
</dbReference>
<feature type="transmembrane region" description="Helical" evidence="10">
    <location>
        <begin position="110"/>
        <end position="127"/>
    </location>
</feature>
<evidence type="ECO:0000259" key="11">
    <source>
        <dbReference type="PROSITE" id="PS50111"/>
    </source>
</evidence>
<dbReference type="InterPro" id="IPR004089">
    <property type="entry name" value="MCPsignal_dom"/>
</dbReference>
<organism evidence="13 14">
    <name type="scientific">Roseateles albus</name>
    <dbReference type="NCBI Taxonomy" id="2987525"/>
    <lineage>
        <taxon>Bacteria</taxon>
        <taxon>Pseudomonadati</taxon>
        <taxon>Pseudomonadota</taxon>
        <taxon>Betaproteobacteria</taxon>
        <taxon>Burkholderiales</taxon>
        <taxon>Sphaerotilaceae</taxon>
        <taxon>Roseateles</taxon>
    </lineage>
</organism>
<dbReference type="PRINTS" id="PR00260">
    <property type="entry name" value="CHEMTRNSDUCR"/>
</dbReference>
<evidence type="ECO:0000259" key="12">
    <source>
        <dbReference type="PROSITE" id="PS50885"/>
    </source>
</evidence>
<name>A0ABT5KD81_9BURK</name>
<proteinExistence type="inferred from homology"/>
<keyword evidence="5 10" id="KW-1133">Transmembrane helix</keyword>
<evidence type="ECO:0000256" key="2">
    <source>
        <dbReference type="ARBA" id="ARBA00022475"/>
    </source>
</evidence>
<dbReference type="EMBL" id="JAQQXT010000005">
    <property type="protein sequence ID" value="MDC8771883.1"/>
    <property type="molecule type" value="Genomic_DNA"/>
</dbReference>
<keyword evidence="4 10" id="KW-0812">Transmembrane</keyword>
<dbReference type="PROSITE" id="PS50111">
    <property type="entry name" value="CHEMOTAXIS_TRANSDUC_2"/>
    <property type="match status" value="1"/>
</dbReference>
<evidence type="ECO:0000256" key="9">
    <source>
        <dbReference type="SAM" id="Coils"/>
    </source>
</evidence>
<comment type="similarity">
    <text evidence="7">Belongs to the methyl-accepting chemotaxis (MCP) protein family.</text>
</comment>
<dbReference type="CDD" id="cd11386">
    <property type="entry name" value="MCP_signal"/>
    <property type="match status" value="1"/>
</dbReference>
<evidence type="ECO:0000256" key="10">
    <source>
        <dbReference type="SAM" id="Phobius"/>
    </source>
</evidence>
<reference evidence="13 14" key="1">
    <citation type="submission" date="2022-10" db="EMBL/GenBank/DDBJ databases">
        <title>Paucibacter sp. hw1 Genome sequencing.</title>
        <authorList>
            <person name="Park S."/>
        </authorList>
    </citation>
    <scope>NUCLEOTIDE SEQUENCE [LARGE SCALE GENOMIC DNA]</scope>
    <source>
        <strain evidence="14">hw1</strain>
    </source>
</reference>
<evidence type="ECO:0000256" key="8">
    <source>
        <dbReference type="PROSITE-ProRule" id="PRU00284"/>
    </source>
</evidence>
<dbReference type="RefSeq" id="WP_273600168.1">
    <property type="nucleotide sequence ID" value="NZ_JAQQXT010000005.1"/>
</dbReference>
<accession>A0ABT5KD81</accession>
<feature type="coiled-coil region" evidence="9">
    <location>
        <begin position="418"/>
        <end position="456"/>
    </location>
</feature>
<dbReference type="Proteomes" id="UP001221189">
    <property type="component" value="Unassembled WGS sequence"/>
</dbReference>
<evidence type="ECO:0000313" key="13">
    <source>
        <dbReference type="EMBL" id="MDC8771883.1"/>
    </source>
</evidence>
<dbReference type="InterPro" id="IPR004090">
    <property type="entry name" value="Chemotax_Me-accpt_rcpt"/>
</dbReference>
<dbReference type="Gene3D" id="3.30.450.20">
    <property type="entry name" value="PAS domain"/>
    <property type="match status" value="1"/>
</dbReference>
<keyword evidence="3" id="KW-0488">Methylation</keyword>
<keyword evidence="6 10" id="KW-0472">Membrane</keyword>
<comment type="subcellular location">
    <subcellularLocation>
        <location evidence="1">Cell membrane</location>
        <topology evidence="1">Multi-pass membrane protein</topology>
    </subcellularLocation>
</comment>
<dbReference type="SMART" id="SM01049">
    <property type="entry name" value="Cache_2"/>
    <property type="match status" value="1"/>
</dbReference>
<evidence type="ECO:0000256" key="3">
    <source>
        <dbReference type="ARBA" id="ARBA00022481"/>
    </source>
</evidence>
<evidence type="ECO:0000256" key="1">
    <source>
        <dbReference type="ARBA" id="ARBA00004651"/>
    </source>
</evidence>
<evidence type="ECO:0000256" key="5">
    <source>
        <dbReference type="ARBA" id="ARBA00022989"/>
    </source>
</evidence>
<protein>
    <submittedName>
        <fullName evidence="13">Methyl-accepting chemotaxis protein</fullName>
    </submittedName>
</protein>
<dbReference type="InterPro" id="IPR033480">
    <property type="entry name" value="sCache_2"/>
</dbReference>
<dbReference type="PANTHER" id="PTHR43531">
    <property type="entry name" value="PROTEIN ICFG"/>
    <property type="match status" value="1"/>
</dbReference>
<dbReference type="PANTHER" id="PTHR43531:SF14">
    <property type="entry name" value="METHYL-ACCEPTING CHEMOTAXIS PROTEIN I-RELATED"/>
    <property type="match status" value="1"/>
</dbReference>
<dbReference type="CDD" id="cd06225">
    <property type="entry name" value="HAMP"/>
    <property type="match status" value="1"/>
</dbReference>
<comment type="caution">
    <text evidence="13">The sequence shown here is derived from an EMBL/GenBank/DDBJ whole genome shotgun (WGS) entry which is preliminary data.</text>
</comment>
<evidence type="ECO:0000256" key="7">
    <source>
        <dbReference type="ARBA" id="ARBA00029447"/>
    </source>
</evidence>
<keyword evidence="2" id="KW-1003">Cell membrane</keyword>
<keyword evidence="14" id="KW-1185">Reference proteome</keyword>
<keyword evidence="9" id="KW-0175">Coiled coil</keyword>
<evidence type="ECO:0000313" key="14">
    <source>
        <dbReference type="Proteomes" id="UP001221189"/>
    </source>
</evidence>
<evidence type="ECO:0000256" key="4">
    <source>
        <dbReference type="ARBA" id="ARBA00022692"/>
    </source>
</evidence>
<sequence>MPKKIASGFHDKAKSGAMSEADAKAAAAAEISKIRYSGNEYIWINDMGPQMVMHPIKPELDGKDLSGNKDPKGKALFVEMVQVVRASGSGYVDYLWAKPGASEPVAKRSFVMGFAPWGWVFGSGIYIDDVQAIANGDAAFGMVAVLVVGALAMLAVEIFVRGLRRRLSAMQSVMQAVAEGDLRATIEVGQRDEIGLVMEQVVAMQDRLSELVQAIRGATDSIGHASSEVASGSQDLSMRTEQAASNLQETAASMQGLTEQVKHTAQAARQTNQLADTAADRARDGAAVMSEVVGTMEGISAASRKISDIISVIDGVAFQTNILALNAAVEAARAGEQGRGFAVVASEVRSLAGRSAEAAKEIKTLIMDSVERVNAGTQQVSRAGASMDEILGAVQRVTTTVNEISQASAGQSDGIAQVNQAVTQLDSMTQQNAALVEETAAAAESLKQQAQGLNDTVAVFKTKR</sequence>
<dbReference type="Pfam" id="PF00015">
    <property type="entry name" value="MCPsignal"/>
    <property type="match status" value="1"/>
</dbReference>
<dbReference type="Gene3D" id="1.10.287.950">
    <property type="entry name" value="Methyl-accepting chemotaxis protein"/>
    <property type="match status" value="1"/>
</dbReference>
<feature type="domain" description="HAMP" evidence="12">
    <location>
        <begin position="161"/>
        <end position="213"/>
    </location>
</feature>
<evidence type="ECO:0000256" key="6">
    <source>
        <dbReference type="ARBA" id="ARBA00023136"/>
    </source>
</evidence>
<dbReference type="SMART" id="SM00304">
    <property type="entry name" value="HAMP"/>
    <property type="match status" value="1"/>
</dbReference>
<feature type="domain" description="Methyl-accepting transducer" evidence="11">
    <location>
        <begin position="218"/>
        <end position="447"/>
    </location>
</feature>
<dbReference type="SMART" id="SM00283">
    <property type="entry name" value="MA"/>
    <property type="match status" value="1"/>
</dbReference>
<gene>
    <name evidence="13" type="ORF">PRZ03_09905</name>
</gene>
<dbReference type="InterPro" id="IPR051310">
    <property type="entry name" value="MCP_chemotaxis"/>
</dbReference>
<dbReference type="Pfam" id="PF00672">
    <property type="entry name" value="HAMP"/>
    <property type="match status" value="1"/>
</dbReference>
<dbReference type="SUPFAM" id="SSF58104">
    <property type="entry name" value="Methyl-accepting chemotaxis protein (MCP) signaling domain"/>
    <property type="match status" value="1"/>
</dbReference>
<feature type="transmembrane region" description="Helical" evidence="10">
    <location>
        <begin position="139"/>
        <end position="160"/>
    </location>
</feature>
<dbReference type="Pfam" id="PF17200">
    <property type="entry name" value="sCache_2"/>
    <property type="match status" value="1"/>
</dbReference>